<feature type="domain" description="PAS" evidence="15">
    <location>
        <begin position="253"/>
        <end position="313"/>
    </location>
</feature>
<evidence type="ECO:0000259" key="15">
    <source>
        <dbReference type="PROSITE" id="PS50112"/>
    </source>
</evidence>
<dbReference type="Pfam" id="PF00989">
    <property type="entry name" value="PAS"/>
    <property type="match status" value="1"/>
</dbReference>
<dbReference type="GO" id="GO:0000156">
    <property type="term" value="F:phosphorelay response regulator activity"/>
    <property type="evidence" value="ECO:0007669"/>
    <property type="project" value="TreeGrafter"/>
</dbReference>
<dbReference type="SMART" id="SM00387">
    <property type="entry name" value="HATPase_c"/>
    <property type="match status" value="1"/>
</dbReference>
<dbReference type="SMART" id="SM00091">
    <property type="entry name" value="PAS"/>
    <property type="match status" value="2"/>
</dbReference>
<keyword evidence="6 13" id="KW-0812">Transmembrane</keyword>
<dbReference type="GO" id="GO:0030295">
    <property type="term" value="F:protein kinase activator activity"/>
    <property type="evidence" value="ECO:0007669"/>
    <property type="project" value="TreeGrafter"/>
</dbReference>
<dbReference type="GeneID" id="5411363"/>
<evidence type="ECO:0000256" key="11">
    <source>
        <dbReference type="ARBA" id="ARBA00023012"/>
    </source>
</evidence>
<dbReference type="NCBIfam" id="TIGR00229">
    <property type="entry name" value="sensory_box"/>
    <property type="match status" value="2"/>
</dbReference>
<dbReference type="SMART" id="SM00388">
    <property type="entry name" value="HisKA"/>
    <property type="match status" value="1"/>
</dbReference>
<evidence type="ECO:0000259" key="14">
    <source>
        <dbReference type="PROSITE" id="PS50109"/>
    </source>
</evidence>
<gene>
    <name evidence="16" type="ordered locus">Mboo_1119</name>
</gene>
<protein>
    <recommendedName>
        <fullName evidence="3">histidine kinase</fullName>
        <ecNumber evidence="3">2.7.13.3</ecNumber>
    </recommendedName>
</protein>
<feature type="transmembrane region" description="Helical" evidence="13">
    <location>
        <begin position="90"/>
        <end position="111"/>
    </location>
</feature>
<dbReference type="PROSITE" id="PS50109">
    <property type="entry name" value="HIS_KIN"/>
    <property type="match status" value="1"/>
</dbReference>
<feature type="domain" description="Histidine kinase" evidence="14">
    <location>
        <begin position="372"/>
        <end position="589"/>
    </location>
</feature>
<dbReference type="RefSeq" id="WP_012106664.1">
    <property type="nucleotide sequence ID" value="NC_009712.1"/>
</dbReference>
<dbReference type="InterPro" id="IPR013767">
    <property type="entry name" value="PAS_fold"/>
</dbReference>
<evidence type="ECO:0000256" key="12">
    <source>
        <dbReference type="ARBA" id="ARBA00023136"/>
    </source>
</evidence>
<keyword evidence="11" id="KW-0902">Two-component regulatory system</keyword>
<name>A7I7C6_METB6</name>
<evidence type="ECO:0000256" key="13">
    <source>
        <dbReference type="SAM" id="Phobius"/>
    </source>
</evidence>
<keyword evidence="8 16" id="KW-0418">Kinase</keyword>
<dbReference type="InterPro" id="IPR005467">
    <property type="entry name" value="His_kinase_dom"/>
</dbReference>
<sequence precursor="true">MERQVTLRGYSFSHTDLVRSIVIASLTVSVILITALALAKNAGDLYPQLFYFPILYATYFYPKRGIILSGLCGVIYECLVYFSLYPDVLALWSATAQAILFICIALAVAYFTNLIRVSEARYRSIFENSLLGIILFDKNRFTIRLANQQVATMLGYEAEELGGIAFSDLFFSQDFKRRFFEHLGSGEDIRNFETCFVTKDKRPHWVNLSWSRIDDTIVSCSITDIDAEKSARELAADSSIQYRQVTENSPTGMVITDRTTILFANPAFFSFSGYGQEECSGMNLADLVIPEDKDRFRSFSDRWGFLEPAPDRDEFRFLTKNGETRRAVLYFTPIIRNNRPAGLVNIIDNTEWEEYRERVEQTKERRREMMRAVAHELRTPLQPVLGYLNLLLQDPPAFGVTEETRQILERCAKSVDRERQIINQMLELSVLEEEESSLDYSVFPVAGMINNVISGGGYALKAEIAVDVPADLLFDADRQKLSYVIDVLVANGVAYSKPPRKIWITYRDSPSHPFHRLAIQDNGVGITEAQLDEIFKSDGGTGPAREGVGGTGLSLAIAKKYVQLHGGYISVDSMVNIGSTFTLHIPKKRPDGTELP</sequence>
<reference evidence="17" key="1">
    <citation type="journal article" date="2015" name="Microbiology">
        <title>Genome of Methanoregula boonei 6A8 reveals adaptations to oligotrophic peatland environments.</title>
        <authorList>
            <person name="Braeuer S."/>
            <person name="Cadillo-Quiroz H."/>
            <person name="Kyrpides N."/>
            <person name="Woyke T."/>
            <person name="Goodwin L."/>
            <person name="Detter C."/>
            <person name="Podell S."/>
            <person name="Yavitt J.B."/>
            <person name="Zinder S.H."/>
        </authorList>
    </citation>
    <scope>NUCLEOTIDE SEQUENCE [LARGE SCALE GENOMIC DNA]</scope>
    <source>
        <strain evidence="17">DSM 21154 / JCM 14090 / 6A8</strain>
    </source>
</reference>
<dbReference type="PANTHER" id="PTHR42878:SF7">
    <property type="entry name" value="SENSOR HISTIDINE KINASE GLRK"/>
    <property type="match status" value="1"/>
</dbReference>
<dbReference type="GO" id="GO:0005524">
    <property type="term" value="F:ATP binding"/>
    <property type="evidence" value="ECO:0007669"/>
    <property type="project" value="UniProtKB-KW"/>
</dbReference>
<evidence type="ECO:0000256" key="10">
    <source>
        <dbReference type="ARBA" id="ARBA00022989"/>
    </source>
</evidence>
<feature type="domain" description="PAS" evidence="15">
    <location>
        <begin position="118"/>
        <end position="163"/>
    </location>
</feature>
<evidence type="ECO:0000313" key="16">
    <source>
        <dbReference type="EMBL" id="ABS55637.1"/>
    </source>
</evidence>
<dbReference type="Pfam" id="PF00512">
    <property type="entry name" value="HisKA"/>
    <property type="match status" value="1"/>
</dbReference>
<dbReference type="AlphaFoldDB" id="A7I7C6"/>
<accession>A7I7C6</accession>
<comment type="subcellular location">
    <subcellularLocation>
        <location evidence="2">Membrane</location>
        <topology evidence="2">Multi-pass membrane protein</topology>
    </subcellularLocation>
</comment>
<dbReference type="PROSITE" id="PS50112">
    <property type="entry name" value="PAS"/>
    <property type="match status" value="2"/>
</dbReference>
<dbReference type="InterPro" id="IPR050351">
    <property type="entry name" value="BphY/WalK/GraS-like"/>
</dbReference>
<dbReference type="Gene3D" id="1.10.287.130">
    <property type="match status" value="1"/>
</dbReference>
<proteinExistence type="predicted"/>
<keyword evidence="5" id="KW-0808">Transferase</keyword>
<dbReference type="InterPro" id="IPR000014">
    <property type="entry name" value="PAS"/>
</dbReference>
<dbReference type="Proteomes" id="UP000002408">
    <property type="component" value="Chromosome"/>
</dbReference>
<dbReference type="EMBL" id="CP000780">
    <property type="protein sequence ID" value="ABS55637.1"/>
    <property type="molecule type" value="Genomic_DNA"/>
</dbReference>
<keyword evidence="4" id="KW-0597">Phosphoprotein</keyword>
<dbReference type="KEGG" id="mbn:Mboo_1119"/>
<dbReference type="InterPro" id="IPR035965">
    <property type="entry name" value="PAS-like_dom_sf"/>
</dbReference>
<dbReference type="InterPro" id="IPR036890">
    <property type="entry name" value="HATPase_C_sf"/>
</dbReference>
<evidence type="ECO:0000256" key="8">
    <source>
        <dbReference type="ARBA" id="ARBA00022777"/>
    </source>
</evidence>
<keyword evidence="10 13" id="KW-1133">Transmembrane helix</keyword>
<dbReference type="PANTHER" id="PTHR42878">
    <property type="entry name" value="TWO-COMPONENT HISTIDINE KINASE"/>
    <property type="match status" value="1"/>
</dbReference>
<dbReference type="Pfam" id="PF13188">
    <property type="entry name" value="PAS_8"/>
    <property type="match status" value="1"/>
</dbReference>
<dbReference type="InterPro" id="IPR004358">
    <property type="entry name" value="Sig_transdc_His_kin-like_C"/>
</dbReference>
<dbReference type="PRINTS" id="PR00344">
    <property type="entry name" value="BCTRLSENSOR"/>
</dbReference>
<dbReference type="eggNOG" id="arCOG06192">
    <property type="taxonomic scope" value="Archaea"/>
</dbReference>
<dbReference type="OrthoDB" id="342253at2157"/>
<dbReference type="CDD" id="cd00082">
    <property type="entry name" value="HisKA"/>
    <property type="match status" value="1"/>
</dbReference>
<dbReference type="Gene3D" id="3.30.565.10">
    <property type="entry name" value="Histidine kinase-like ATPase, C-terminal domain"/>
    <property type="match status" value="1"/>
</dbReference>
<feature type="transmembrane region" description="Helical" evidence="13">
    <location>
        <begin position="21"/>
        <end position="39"/>
    </location>
</feature>
<evidence type="ECO:0000256" key="4">
    <source>
        <dbReference type="ARBA" id="ARBA00022553"/>
    </source>
</evidence>
<dbReference type="EC" id="2.7.13.3" evidence="3"/>
<evidence type="ECO:0000313" key="17">
    <source>
        <dbReference type="Proteomes" id="UP000002408"/>
    </source>
</evidence>
<comment type="catalytic activity">
    <reaction evidence="1">
        <text>ATP + protein L-histidine = ADP + protein N-phospho-L-histidine.</text>
        <dbReference type="EC" id="2.7.13.3"/>
    </reaction>
</comment>
<dbReference type="HOGENOM" id="CLU_462044_0_0_2"/>
<dbReference type="GO" id="GO:0007234">
    <property type="term" value="P:osmosensory signaling via phosphorelay pathway"/>
    <property type="evidence" value="ECO:0007669"/>
    <property type="project" value="TreeGrafter"/>
</dbReference>
<evidence type="ECO:0000256" key="1">
    <source>
        <dbReference type="ARBA" id="ARBA00000085"/>
    </source>
</evidence>
<organism evidence="16 17">
    <name type="scientific">Methanoregula boonei (strain DSM 21154 / JCM 14090 / 6A8)</name>
    <dbReference type="NCBI Taxonomy" id="456442"/>
    <lineage>
        <taxon>Archaea</taxon>
        <taxon>Methanobacteriati</taxon>
        <taxon>Methanobacteriota</taxon>
        <taxon>Stenosarchaea group</taxon>
        <taxon>Methanomicrobia</taxon>
        <taxon>Methanomicrobiales</taxon>
        <taxon>Methanoregulaceae</taxon>
        <taxon>Methanoregula</taxon>
    </lineage>
</organism>
<keyword evidence="9" id="KW-0067">ATP-binding</keyword>
<evidence type="ECO:0000256" key="6">
    <source>
        <dbReference type="ARBA" id="ARBA00022692"/>
    </source>
</evidence>
<dbReference type="GO" id="GO:0016020">
    <property type="term" value="C:membrane"/>
    <property type="evidence" value="ECO:0007669"/>
    <property type="project" value="UniProtKB-SubCell"/>
</dbReference>
<keyword evidence="12 13" id="KW-0472">Membrane</keyword>
<dbReference type="GO" id="GO:0000155">
    <property type="term" value="F:phosphorelay sensor kinase activity"/>
    <property type="evidence" value="ECO:0007669"/>
    <property type="project" value="InterPro"/>
</dbReference>
<dbReference type="Pfam" id="PF02518">
    <property type="entry name" value="HATPase_c"/>
    <property type="match status" value="1"/>
</dbReference>
<evidence type="ECO:0000256" key="2">
    <source>
        <dbReference type="ARBA" id="ARBA00004141"/>
    </source>
</evidence>
<dbReference type="GO" id="GO:0006355">
    <property type="term" value="P:regulation of DNA-templated transcription"/>
    <property type="evidence" value="ECO:0007669"/>
    <property type="project" value="InterPro"/>
</dbReference>
<dbReference type="SUPFAM" id="SSF55785">
    <property type="entry name" value="PYP-like sensor domain (PAS domain)"/>
    <property type="match status" value="2"/>
</dbReference>
<evidence type="ECO:0000256" key="3">
    <source>
        <dbReference type="ARBA" id="ARBA00012438"/>
    </source>
</evidence>
<keyword evidence="17" id="KW-1185">Reference proteome</keyword>
<evidence type="ECO:0000256" key="7">
    <source>
        <dbReference type="ARBA" id="ARBA00022741"/>
    </source>
</evidence>
<dbReference type="CDD" id="cd00130">
    <property type="entry name" value="PAS"/>
    <property type="match status" value="2"/>
</dbReference>
<dbReference type="SUPFAM" id="SSF55874">
    <property type="entry name" value="ATPase domain of HSP90 chaperone/DNA topoisomerase II/histidine kinase"/>
    <property type="match status" value="1"/>
</dbReference>
<dbReference type="InterPro" id="IPR003661">
    <property type="entry name" value="HisK_dim/P_dom"/>
</dbReference>
<dbReference type="InterPro" id="IPR003594">
    <property type="entry name" value="HATPase_dom"/>
</dbReference>
<dbReference type="InterPro" id="IPR036097">
    <property type="entry name" value="HisK_dim/P_sf"/>
</dbReference>
<dbReference type="Gene3D" id="3.30.450.20">
    <property type="entry name" value="PAS domain"/>
    <property type="match status" value="2"/>
</dbReference>
<dbReference type="STRING" id="456442.Mboo_1119"/>
<keyword evidence="7" id="KW-0547">Nucleotide-binding</keyword>
<dbReference type="SUPFAM" id="SSF47384">
    <property type="entry name" value="Homodimeric domain of signal transducing histidine kinase"/>
    <property type="match status" value="1"/>
</dbReference>
<evidence type="ECO:0000256" key="5">
    <source>
        <dbReference type="ARBA" id="ARBA00022679"/>
    </source>
</evidence>
<evidence type="ECO:0000256" key="9">
    <source>
        <dbReference type="ARBA" id="ARBA00022840"/>
    </source>
</evidence>